<dbReference type="Proteomes" id="UP000887575">
    <property type="component" value="Unassembled WGS sequence"/>
</dbReference>
<reference evidence="4" key="1">
    <citation type="submission" date="2024-02" db="UniProtKB">
        <authorList>
            <consortium name="WormBaseParasite"/>
        </authorList>
    </citation>
    <scope>IDENTIFICATION</scope>
</reference>
<evidence type="ECO:0000256" key="2">
    <source>
        <dbReference type="SAM" id="MobiDB-lite"/>
    </source>
</evidence>
<feature type="compositionally biased region" description="Basic and acidic residues" evidence="2">
    <location>
        <begin position="561"/>
        <end position="579"/>
    </location>
</feature>
<feature type="coiled-coil region" evidence="1">
    <location>
        <begin position="1153"/>
        <end position="1184"/>
    </location>
</feature>
<organism evidence="3 4">
    <name type="scientific">Mesorhabditis belari</name>
    <dbReference type="NCBI Taxonomy" id="2138241"/>
    <lineage>
        <taxon>Eukaryota</taxon>
        <taxon>Metazoa</taxon>
        <taxon>Ecdysozoa</taxon>
        <taxon>Nematoda</taxon>
        <taxon>Chromadorea</taxon>
        <taxon>Rhabditida</taxon>
        <taxon>Rhabditina</taxon>
        <taxon>Rhabditomorpha</taxon>
        <taxon>Rhabditoidea</taxon>
        <taxon>Rhabditidae</taxon>
        <taxon>Mesorhabditinae</taxon>
        <taxon>Mesorhabditis</taxon>
    </lineage>
</organism>
<feature type="region of interest" description="Disordered" evidence="2">
    <location>
        <begin position="19"/>
        <end position="141"/>
    </location>
</feature>
<feature type="compositionally biased region" description="Polar residues" evidence="2">
    <location>
        <begin position="124"/>
        <end position="133"/>
    </location>
</feature>
<protein>
    <submittedName>
        <fullName evidence="4">Uncharacterized protein</fullName>
    </submittedName>
</protein>
<feature type="compositionally biased region" description="Basic and acidic residues" evidence="2">
    <location>
        <begin position="884"/>
        <end position="893"/>
    </location>
</feature>
<feature type="compositionally biased region" description="Polar residues" evidence="2">
    <location>
        <begin position="32"/>
        <end position="41"/>
    </location>
</feature>
<feature type="region of interest" description="Disordered" evidence="2">
    <location>
        <begin position="392"/>
        <end position="412"/>
    </location>
</feature>
<feature type="compositionally biased region" description="Polar residues" evidence="2">
    <location>
        <begin position="835"/>
        <end position="848"/>
    </location>
</feature>
<dbReference type="AlphaFoldDB" id="A0AAF3EYG7"/>
<evidence type="ECO:0000256" key="1">
    <source>
        <dbReference type="SAM" id="Coils"/>
    </source>
</evidence>
<evidence type="ECO:0000313" key="3">
    <source>
        <dbReference type="Proteomes" id="UP000887575"/>
    </source>
</evidence>
<keyword evidence="3" id="KW-1185">Reference proteome</keyword>
<feature type="region of interest" description="Disordered" evidence="2">
    <location>
        <begin position="543"/>
        <end position="650"/>
    </location>
</feature>
<feature type="region of interest" description="Disordered" evidence="2">
    <location>
        <begin position="863"/>
        <end position="945"/>
    </location>
</feature>
<feature type="compositionally biased region" description="Basic and acidic residues" evidence="2">
    <location>
        <begin position="104"/>
        <end position="120"/>
    </location>
</feature>
<proteinExistence type="predicted"/>
<sequence length="1212" mass="138255">MQALGSFAAKLKKHVDSAIINRNEKPIPHQLRPQSSRSFHSQDPFLSMSRRHSYQQQPQINSTLKRRIARSQSERKIKISDEPDEPEPDYPMELGDVSWNPDGQPEKRAYRSRSTDENVKPYRSRNNSENFSAPNLKPKPEDATYERTKIYRSRKASEEDILKRLDPQKIRAVLKFMEVYEIDPFLPEKPRKFDSMRRCRSIDHLELSMNHGTPYAISDQTMPRKLRRTKTYDRPLSHRSSLQDLRFFDQRPEALKTARVSSQVTCKRCPSVDDILSDKETHENNRERPYDTLDRNWGEVEKPTLQEQEPYRIPLMKGNSVDPAGEARKRYIVHRQVLRSEEQDEKLPSISSLRLRFEESAGRTNWENRMNYQTPATLPVIRSQSAERSYSPSLMSPVSIPHSTLTSPCPEPTIDERRLHRITSPPMIITNSPNITSSRGIISPEPQKSYQPRDAHVLREKPITQRPRSMDVASEKAVLGKSFYPPRLRLSQPQNDQLWVLEVLNRAQPGSTQRAVSEDRSGRTMVRSATTEGIHERLLSPTLMPSTRRPAPVIPETTMGMEKKSSSRSRKEEKEKSREIFISPPDPDSARDDRPAMFSPSATTIVPAADASPPPEEPKPPVFTNRSRSLPPTYNGPKILPTSNSNDISGKEEMQRLLSRFNATRDKKLFEEPNQDLSTHEHTHPNTIAGGPPFGHTIHTTIQTYDQPSHSHQQVDPLMKVIPVQKTTMIPTQPVKTSAVKQPVKVHPAPPKPRSSNPSSKPPQLSHHHQQLPLSHYQITPDNVTKISVRTESPLPRSQDGASKATEPSPTRRPAPPPPPPPSQSVQEKRIEPSITDSQSSMQTRKSLSAQFLEQQARQQIDLLPPLPPPITTLPPALLSPKPYGDDATVRTESEDEGTEVSENGDIQEENQESGERRGRASTSDSAVSVNSSQSDYSVEEEEPYGRKTGKYTFFKEVKEEKEEKIEVITRKVIEREFDVDSLEEKEEEVEEIPDEEAIKKHLEKEKEEAIVEMPIKLQMPDLSDDSEDEEVPPLTLLHSFPNQSIALMAGDGNPVRNSLISLVMEEDIPLLLEAMSENPKFEFVDLMEASTSSILHPPEKRKQRRTERQVSRISFVTGTPDVFTYLDERSAERENNWIDGTPVSYDVYQSICNEEQQEQVRQLEELERWKQNIQERQNRVEMDPDDNEMARGVTSHLSYQTGIPESARISV</sequence>
<feature type="compositionally biased region" description="Polar residues" evidence="2">
    <location>
        <begin position="392"/>
        <end position="407"/>
    </location>
</feature>
<feature type="region of interest" description="Disordered" evidence="2">
    <location>
        <begin position="733"/>
        <end position="770"/>
    </location>
</feature>
<feature type="compositionally biased region" description="Polar residues" evidence="2">
    <location>
        <begin position="54"/>
        <end position="63"/>
    </location>
</feature>
<keyword evidence="1" id="KW-0175">Coiled coil</keyword>
<feature type="compositionally biased region" description="Pro residues" evidence="2">
    <location>
        <begin position="811"/>
        <end position="823"/>
    </location>
</feature>
<accession>A0AAF3EYG7</accession>
<feature type="region of interest" description="Disordered" evidence="2">
    <location>
        <begin position="511"/>
        <end position="530"/>
    </location>
</feature>
<feature type="compositionally biased region" description="Low complexity" evidence="2">
    <location>
        <begin position="754"/>
        <end position="770"/>
    </location>
</feature>
<evidence type="ECO:0000313" key="4">
    <source>
        <dbReference type="WBParaSite" id="MBELARI_LOCUS19267.1"/>
    </source>
</evidence>
<name>A0AAF3EYG7_9BILA</name>
<feature type="compositionally biased region" description="Basic and acidic residues" evidence="2">
    <location>
        <begin position="72"/>
        <end position="81"/>
    </location>
</feature>
<feature type="compositionally biased region" description="Low complexity" evidence="2">
    <location>
        <begin position="922"/>
        <end position="937"/>
    </location>
</feature>
<dbReference type="WBParaSite" id="MBELARI_LOCUS19267.1">
    <property type="protein sequence ID" value="MBELARI_LOCUS19267.1"/>
    <property type="gene ID" value="MBELARI_LOCUS19267"/>
</dbReference>
<feature type="region of interest" description="Disordered" evidence="2">
    <location>
        <begin position="791"/>
        <end position="848"/>
    </location>
</feature>